<dbReference type="Pfam" id="PF22807">
    <property type="entry name" value="TrAA12"/>
    <property type="match status" value="1"/>
</dbReference>
<feature type="signal peptide" evidence="1">
    <location>
        <begin position="1"/>
        <end position="19"/>
    </location>
</feature>
<reference evidence="3 4" key="1">
    <citation type="journal article" date="2024" name="Nat. Commun.">
        <title>Phylogenomics reveals the evolutionary origins of lichenization in chlorophyte algae.</title>
        <authorList>
            <person name="Puginier C."/>
            <person name="Libourel C."/>
            <person name="Otte J."/>
            <person name="Skaloud P."/>
            <person name="Haon M."/>
            <person name="Grisel S."/>
            <person name="Petersen M."/>
            <person name="Berrin J.G."/>
            <person name="Delaux P.M."/>
            <person name="Dal Grande F."/>
            <person name="Keller J."/>
        </authorList>
    </citation>
    <scope>NUCLEOTIDE SEQUENCE [LARGE SCALE GENOMIC DNA]</scope>
    <source>
        <strain evidence="3 4">SAG 2523</strain>
    </source>
</reference>
<gene>
    <name evidence="3" type="ORF">WJX84_009503</name>
</gene>
<dbReference type="PANTHER" id="PTHR33546:SF1">
    <property type="entry name" value="LARGE, MULTIFUNCTIONAL SECRETED PROTEIN"/>
    <property type="match status" value="1"/>
</dbReference>
<keyword evidence="4" id="KW-1185">Reference proteome</keyword>
<dbReference type="Gene3D" id="2.120.10.30">
    <property type="entry name" value="TolB, C-terminal domain"/>
    <property type="match status" value="1"/>
</dbReference>
<dbReference type="PANTHER" id="PTHR33546">
    <property type="entry name" value="LARGE, MULTIFUNCTIONAL SECRETED PROTEIN-RELATED"/>
    <property type="match status" value="1"/>
</dbReference>
<dbReference type="InterPro" id="IPR011042">
    <property type="entry name" value="6-blade_b-propeller_TolB-like"/>
</dbReference>
<feature type="chain" id="PRO_5043665554" description="Pyrroloquinoline quinone-dependent pyranose dehydrogenase beta-propeller domain-containing protein" evidence="1">
    <location>
        <begin position="20"/>
        <end position="410"/>
    </location>
</feature>
<dbReference type="AlphaFoldDB" id="A0AAW1SPH6"/>
<name>A0AAW1SPH6_9CHLO</name>
<evidence type="ECO:0000313" key="3">
    <source>
        <dbReference type="EMBL" id="KAK9850609.1"/>
    </source>
</evidence>
<sequence>MKLTALVVLLLGGVSTISGQKLNLPINTLTLPAGFNLELFWNGTLSGARALAISEYPNATITYVSTSSTPGSIYAIVDYGPNGLADAEVTLLTGLNAPNGIDAVDGSLYVAEVTHISRFDGADAHVFAGQSMTNSSGVVLLPGLPNAPDHNLHYMKMGPDGMLYFTLGSPANVGPCEPYLNTTYCSINRMNADGSGLESFASGVRNSVGYDWHPETGEFFFTNNGRDNIGNVSVTDNIPDDSLNSASEAGLFYGFPYCNTVGYGDPEMRDPGFGYYYPDPDEVYPDTDNQAVRLNYCQEEVTKPVQDMGPHVAALGMRFYTGDMSTRIGYRVVNVPMTQNGTSAEGVEEFATGWLPANATQQSDVWGRPVDVQVYTDGSLLISDDYAGAVYRVTYSEPSTTVVQSSSLTG</sequence>
<dbReference type="SUPFAM" id="SSF50952">
    <property type="entry name" value="Soluble quinoprotein glucose dehydrogenase"/>
    <property type="match status" value="1"/>
</dbReference>
<protein>
    <recommendedName>
        <fullName evidence="2">Pyrroloquinoline quinone-dependent pyranose dehydrogenase beta-propeller domain-containing protein</fullName>
    </recommendedName>
</protein>
<keyword evidence="1" id="KW-0732">Signal</keyword>
<comment type="caution">
    <text evidence="3">The sequence shown here is derived from an EMBL/GenBank/DDBJ whole genome shotgun (WGS) entry which is preliminary data.</text>
</comment>
<feature type="domain" description="Pyrroloquinoline quinone-dependent pyranose dehydrogenase beta-propeller" evidence="2">
    <location>
        <begin position="139"/>
        <end position="394"/>
    </location>
</feature>
<dbReference type="InterPro" id="IPR011041">
    <property type="entry name" value="Quinoprot_gluc/sorb_DH_b-prop"/>
</dbReference>
<dbReference type="InterPro" id="IPR054539">
    <property type="entry name" value="Beta-prop_PDH"/>
</dbReference>
<evidence type="ECO:0000259" key="2">
    <source>
        <dbReference type="Pfam" id="PF22807"/>
    </source>
</evidence>
<proteinExistence type="predicted"/>
<dbReference type="EMBL" id="JALJOV010001283">
    <property type="protein sequence ID" value="KAK9850609.1"/>
    <property type="molecule type" value="Genomic_DNA"/>
</dbReference>
<evidence type="ECO:0000256" key="1">
    <source>
        <dbReference type="SAM" id="SignalP"/>
    </source>
</evidence>
<accession>A0AAW1SPH6</accession>
<evidence type="ECO:0000313" key="4">
    <source>
        <dbReference type="Proteomes" id="UP001485043"/>
    </source>
</evidence>
<organism evidence="3 4">
    <name type="scientific">Apatococcus fuscideae</name>
    <dbReference type="NCBI Taxonomy" id="2026836"/>
    <lineage>
        <taxon>Eukaryota</taxon>
        <taxon>Viridiplantae</taxon>
        <taxon>Chlorophyta</taxon>
        <taxon>core chlorophytes</taxon>
        <taxon>Trebouxiophyceae</taxon>
        <taxon>Chlorellales</taxon>
        <taxon>Chlorellaceae</taxon>
        <taxon>Apatococcus</taxon>
    </lineage>
</organism>
<dbReference type="Proteomes" id="UP001485043">
    <property type="component" value="Unassembled WGS sequence"/>
</dbReference>